<feature type="transmembrane region" description="Helical" evidence="5">
    <location>
        <begin position="119"/>
        <end position="144"/>
    </location>
</feature>
<evidence type="ECO:0000256" key="1">
    <source>
        <dbReference type="ARBA" id="ARBA00004141"/>
    </source>
</evidence>
<feature type="transmembrane region" description="Helical" evidence="5">
    <location>
        <begin position="381"/>
        <end position="399"/>
    </location>
</feature>
<comment type="caution">
    <text evidence="7">The sequence shown here is derived from an EMBL/GenBank/DDBJ whole genome shotgun (WGS) entry which is preliminary data.</text>
</comment>
<evidence type="ECO:0000256" key="3">
    <source>
        <dbReference type="ARBA" id="ARBA00022989"/>
    </source>
</evidence>
<keyword evidence="4 5" id="KW-0472">Membrane</keyword>
<feature type="transmembrane region" description="Helical" evidence="5">
    <location>
        <begin position="522"/>
        <end position="542"/>
    </location>
</feature>
<dbReference type="GO" id="GO:0022857">
    <property type="term" value="F:transmembrane transporter activity"/>
    <property type="evidence" value="ECO:0007669"/>
    <property type="project" value="InterPro"/>
</dbReference>
<gene>
    <name evidence="7" type="ORF">CCHR01_19173</name>
</gene>
<keyword evidence="3 5" id="KW-1133">Transmembrane helix</keyword>
<dbReference type="SUPFAM" id="SSF103473">
    <property type="entry name" value="MFS general substrate transporter"/>
    <property type="match status" value="2"/>
</dbReference>
<feature type="transmembrane region" description="Helical" evidence="5">
    <location>
        <begin position="206"/>
        <end position="226"/>
    </location>
</feature>
<dbReference type="PRINTS" id="PR01036">
    <property type="entry name" value="TCRTETB"/>
</dbReference>
<evidence type="ECO:0000313" key="7">
    <source>
        <dbReference type="EMBL" id="KAK1838202.1"/>
    </source>
</evidence>
<feature type="transmembrane region" description="Helical" evidence="5">
    <location>
        <begin position="150"/>
        <end position="168"/>
    </location>
</feature>
<feature type="transmembrane region" description="Helical" evidence="5">
    <location>
        <begin position="246"/>
        <end position="265"/>
    </location>
</feature>
<keyword evidence="8" id="KW-1185">Reference proteome</keyword>
<reference evidence="7" key="1">
    <citation type="submission" date="2023-01" db="EMBL/GenBank/DDBJ databases">
        <title>Colletotrichum chrysophilum M932 genome sequence.</title>
        <authorList>
            <person name="Baroncelli R."/>
        </authorList>
    </citation>
    <scope>NUCLEOTIDE SEQUENCE</scope>
    <source>
        <strain evidence="7">M932</strain>
    </source>
</reference>
<dbReference type="PANTHER" id="PTHR23501">
    <property type="entry name" value="MAJOR FACILITATOR SUPERFAMILY"/>
    <property type="match status" value="1"/>
</dbReference>
<evidence type="ECO:0000256" key="2">
    <source>
        <dbReference type="ARBA" id="ARBA00022692"/>
    </source>
</evidence>
<dbReference type="AlphaFoldDB" id="A0AAD9E850"/>
<organism evidence="7 8">
    <name type="scientific">Colletotrichum chrysophilum</name>
    <dbReference type="NCBI Taxonomy" id="1836956"/>
    <lineage>
        <taxon>Eukaryota</taxon>
        <taxon>Fungi</taxon>
        <taxon>Dikarya</taxon>
        <taxon>Ascomycota</taxon>
        <taxon>Pezizomycotina</taxon>
        <taxon>Sordariomycetes</taxon>
        <taxon>Hypocreomycetidae</taxon>
        <taxon>Glomerellales</taxon>
        <taxon>Glomerellaceae</taxon>
        <taxon>Colletotrichum</taxon>
        <taxon>Colletotrichum gloeosporioides species complex</taxon>
    </lineage>
</organism>
<dbReference type="Proteomes" id="UP001243330">
    <property type="component" value="Unassembled WGS sequence"/>
</dbReference>
<dbReference type="Gene3D" id="1.20.1720.10">
    <property type="entry name" value="Multidrug resistance protein D"/>
    <property type="match status" value="1"/>
</dbReference>
<dbReference type="PANTHER" id="PTHR23501:SF59">
    <property type="entry name" value="MAJOR FACILITATOR SUPERFAMILY (MFS) PROFILE DOMAIN-CONTAINING PROTEIN-RELATED"/>
    <property type="match status" value="1"/>
</dbReference>
<protein>
    <submittedName>
        <fullName evidence="7">MFS multidrug transporter</fullName>
    </submittedName>
</protein>
<dbReference type="InterPro" id="IPR011701">
    <property type="entry name" value="MFS"/>
</dbReference>
<evidence type="ECO:0000259" key="6">
    <source>
        <dbReference type="PROSITE" id="PS50850"/>
    </source>
</evidence>
<dbReference type="Pfam" id="PF07690">
    <property type="entry name" value="MFS_1"/>
    <property type="match status" value="1"/>
</dbReference>
<dbReference type="Gene3D" id="1.20.1250.20">
    <property type="entry name" value="MFS general substrate transporter like domains"/>
    <property type="match status" value="1"/>
</dbReference>
<accession>A0AAD9E850</accession>
<comment type="subcellular location">
    <subcellularLocation>
        <location evidence="1">Membrane</location>
        <topology evidence="1">Multi-pass membrane protein</topology>
    </subcellularLocation>
</comment>
<sequence length="581" mass="60935">MAAQQDPKKDDSSSSPTSPMTNYSISIYNVSSDLPAIGCQQTPQPDRVPLRVLAVLCLLNYICAFDGTVLSTAVVAITGELGGSTLEAFWTNTSMSLSSTVSQPLWVRLSTEKNRAATTLVAVACFITGSSLALMVGSFDLLIAARTAQGLGIGGITALSNLVLLDFVSSGKSAAALGWVSASRALGSAVGPVVGASMSERGLWRWIFWIDIPLALFSLVVLPSLVPCSAKAGSSSVLGGLAQLDWIGAFVFLASLTGFLIPITWGGVLFDWVSTHTLLPLCVCLGGLVGFALYSALWSRSPIFDRPLFLTANSVVIYANAVFHGIAIFSLLYYLPLYFTIVKGASVLRASLYILPNSVIAAVASTASGAATSRMGRYRPLLWLGWATTTVGCGAQLVLDETTSVAGGVALTLVSGVGIGVLFTTLNLAAQASVPPAHTPAASSTTNFFRSLGQTVGIAVGGVVVQNVFRREIEASSVYGAYGAMWSRNIVKVGQAVRALKSPEQQALKSLVVTGVARSTRAVWLLLCILSGTQFLVSVAWVEDLTLDGARAVPRRRRLSISRPQLQTTLADPAAAGSFIR</sequence>
<feature type="transmembrane region" description="Helical" evidence="5">
    <location>
        <begin position="347"/>
        <end position="369"/>
    </location>
</feature>
<dbReference type="InterPro" id="IPR036259">
    <property type="entry name" value="MFS_trans_sf"/>
</dbReference>
<dbReference type="PROSITE" id="PS50850">
    <property type="entry name" value="MFS"/>
    <property type="match status" value="1"/>
</dbReference>
<dbReference type="InterPro" id="IPR020846">
    <property type="entry name" value="MFS_dom"/>
</dbReference>
<dbReference type="GO" id="GO:0005886">
    <property type="term" value="C:plasma membrane"/>
    <property type="evidence" value="ECO:0007669"/>
    <property type="project" value="TreeGrafter"/>
</dbReference>
<dbReference type="EMBL" id="JAQOWY010000883">
    <property type="protein sequence ID" value="KAK1838202.1"/>
    <property type="molecule type" value="Genomic_DNA"/>
</dbReference>
<feature type="transmembrane region" description="Helical" evidence="5">
    <location>
        <begin position="277"/>
        <end position="297"/>
    </location>
</feature>
<keyword evidence="2 5" id="KW-0812">Transmembrane</keyword>
<evidence type="ECO:0000313" key="8">
    <source>
        <dbReference type="Proteomes" id="UP001243330"/>
    </source>
</evidence>
<feature type="domain" description="Major facilitator superfamily (MFS) profile" evidence="6">
    <location>
        <begin position="52"/>
        <end position="506"/>
    </location>
</feature>
<evidence type="ECO:0000256" key="5">
    <source>
        <dbReference type="SAM" id="Phobius"/>
    </source>
</evidence>
<feature type="transmembrane region" description="Helical" evidence="5">
    <location>
        <begin position="405"/>
        <end position="429"/>
    </location>
</feature>
<feature type="transmembrane region" description="Helical" evidence="5">
    <location>
        <begin position="309"/>
        <end position="335"/>
    </location>
</feature>
<proteinExistence type="predicted"/>
<evidence type="ECO:0000256" key="4">
    <source>
        <dbReference type="ARBA" id="ARBA00023136"/>
    </source>
</evidence>
<name>A0AAD9E850_9PEZI</name>